<dbReference type="STRING" id="200324.A0A2N5W008"/>
<dbReference type="OrthoDB" id="2506836at2759"/>
<dbReference type="AlphaFoldDB" id="A0A2N5W008"/>
<feature type="region of interest" description="Disordered" evidence="2">
    <location>
        <begin position="374"/>
        <end position="400"/>
    </location>
</feature>
<dbReference type="PANTHER" id="PTHR33096:SF1">
    <property type="entry name" value="CXC1-LIKE CYSTEINE CLUSTER ASSOCIATED WITH KDZ TRANSPOSASES DOMAIN-CONTAINING PROTEIN"/>
    <property type="match status" value="1"/>
</dbReference>
<evidence type="ECO:0000256" key="2">
    <source>
        <dbReference type="SAM" id="MobiDB-lite"/>
    </source>
</evidence>
<sequence length="813" mass="91574">MIPLRSNRYGRPGLLYQPPPLVSITPTPQRQQKQFLNIELDLSSLQSLPDTPPLQSKAMLPLINLPPLDQMDSMQSSCPSYLGLDAGFTPLQSSYTRPDFDPYNPHHYDQHNQGHYIPQPPFNEEQQAGTHHQYGPGVHKNASFISAQSSAALQTSLPAHFSLPNTQHIPNLPISHPAASNGLTSSGSIVPNPLPRGISASVPSCQPPPSSSRQPPQKRSKWSTQLAVLATSSTSVPSTRLPENDDTLPPPINFDSNSNAPPPKKQAPCSKMHPQLVEEARTKTLDELIQMLYLIAYENKLEIDPCLQYIGEAFNPRVSTNYNNYCRYDPEASKIYKDKSMDVNERNRECGRPWKLLDDKTQNKWKEPKFIQTFQTESEESSEVDDSANQSAHKNRPKTSFKTNTWANKVVADVNKYNTFNGGSHLGEQFLDMFSTENNPCQLFTDYINGHHVVKTLTGVAPPPVTVKKKGPKPREIITKHDKGSIPNNIAFIRKKLNSAIEVKKVFDNIKKVSDELEKLEKELSAEDDSNNVNDDKQRLLLLLWNSKKELYIQAVQLQAKRQPLLDSKRIGTRVGTTLKEKIMKAMRDQTPAVKNRVQEEFQLLAQELARAVGWGVTHYTRFSDSITYISQRIERLDIENNNENGEDVEFNHLDHLNLGRLTRRDKRRVIRKELHLRQSLHGTLMKEWDPHVRWLGQRCQPTNNERILFNDWHKLMDNINSEKEKNKIPTAGEVDAALEDTVLEDTLDDGENANKDWMTDIEGGEDDQGTDSGGICNDDVPEGNVAEGDVAEGDVAEGDERPADTAIQGNDV</sequence>
<organism evidence="3 4">
    <name type="scientific">Puccinia coronata f. sp. avenae</name>
    <dbReference type="NCBI Taxonomy" id="200324"/>
    <lineage>
        <taxon>Eukaryota</taxon>
        <taxon>Fungi</taxon>
        <taxon>Dikarya</taxon>
        <taxon>Basidiomycota</taxon>
        <taxon>Pucciniomycotina</taxon>
        <taxon>Pucciniomycetes</taxon>
        <taxon>Pucciniales</taxon>
        <taxon>Pucciniaceae</taxon>
        <taxon>Puccinia</taxon>
    </lineage>
</organism>
<keyword evidence="4" id="KW-1185">Reference proteome</keyword>
<protein>
    <submittedName>
        <fullName evidence="3">Uncharacterized protein</fullName>
    </submittedName>
</protein>
<feature type="region of interest" description="Disordered" evidence="2">
    <location>
        <begin position="745"/>
        <end position="813"/>
    </location>
</feature>
<feature type="region of interest" description="Disordered" evidence="2">
    <location>
        <begin position="172"/>
        <end position="272"/>
    </location>
</feature>
<proteinExistence type="predicted"/>
<name>A0A2N5W008_9BASI</name>
<comment type="caution">
    <text evidence="3">The sequence shown here is derived from an EMBL/GenBank/DDBJ whole genome shotgun (WGS) entry which is preliminary data.</text>
</comment>
<feature type="coiled-coil region" evidence="1">
    <location>
        <begin position="503"/>
        <end position="530"/>
    </location>
</feature>
<gene>
    <name evidence="3" type="ORF">PCANC_03538</name>
</gene>
<evidence type="ECO:0000313" key="3">
    <source>
        <dbReference type="EMBL" id="PLW55583.1"/>
    </source>
</evidence>
<evidence type="ECO:0000313" key="4">
    <source>
        <dbReference type="Proteomes" id="UP000235388"/>
    </source>
</evidence>
<evidence type="ECO:0000256" key="1">
    <source>
        <dbReference type="SAM" id="Coils"/>
    </source>
</evidence>
<keyword evidence="1" id="KW-0175">Coiled coil</keyword>
<dbReference type="Proteomes" id="UP000235388">
    <property type="component" value="Unassembled WGS sequence"/>
</dbReference>
<feature type="compositionally biased region" description="Polar residues" evidence="2">
    <location>
        <begin position="222"/>
        <end position="238"/>
    </location>
</feature>
<accession>A0A2N5W008</accession>
<reference evidence="3 4" key="1">
    <citation type="submission" date="2017-11" db="EMBL/GenBank/DDBJ databases">
        <title>De novo assembly and phasing of dikaryotic genomes from two isolates of Puccinia coronata f. sp. avenae, the causal agent of oat crown rust.</title>
        <authorList>
            <person name="Miller M.E."/>
            <person name="Zhang Y."/>
            <person name="Omidvar V."/>
            <person name="Sperschneider J."/>
            <person name="Schwessinger B."/>
            <person name="Raley C."/>
            <person name="Palmer J.M."/>
            <person name="Garnica D."/>
            <person name="Upadhyaya N."/>
            <person name="Rathjen J."/>
            <person name="Taylor J.M."/>
            <person name="Park R.F."/>
            <person name="Dodds P.N."/>
            <person name="Hirsch C.D."/>
            <person name="Kianian S.F."/>
            <person name="Figueroa M."/>
        </authorList>
    </citation>
    <scope>NUCLEOTIDE SEQUENCE [LARGE SCALE GENOMIC DNA]</scope>
    <source>
        <strain evidence="3">12NC29</strain>
    </source>
</reference>
<feature type="compositionally biased region" description="Acidic residues" evidence="2">
    <location>
        <begin position="377"/>
        <end position="386"/>
    </location>
</feature>
<dbReference type="EMBL" id="PGCJ01000030">
    <property type="protein sequence ID" value="PLW55583.1"/>
    <property type="molecule type" value="Genomic_DNA"/>
</dbReference>
<dbReference type="PANTHER" id="PTHR33096">
    <property type="entry name" value="CXC2 DOMAIN-CONTAINING PROTEIN"/>
    <property type="match status" value="1"/>
</dbReference>